<keyword evidence="4" id="KW-1185">Reference proteome</keyword>
<sequence>MKKLLILALSLCTFLGFAQQNNPEKKKALMERLTKTRTPQERAEIQAKQLTLKLDLSEQQQTQVLDVLTSHYAQVEGKMDANKKNRKEMSDEDRHKMQTERLDAQIALKAKMKDILNDEQYAKYSQMMERQMKRRGGPGMKGKRN</sequence>
<dbReference type="Proteomes" id="UP000295714">
    <property type="component" value="Unassembled WGS sequence"/>
</dbReference>
<evidence type="ECO:0000313" key="4">
    <source>
        <dbReference type="Proteomes" id="UP000295714"/>
    </source>
</evidence>
<organism evidence="3 4">
    <name type="scientific">Winogradskyella wandonensis</name>
    <dbReference type="NCBI Taxonomy" id="1442586"/>
    <lineage>
        <taxon>Bacteria</taxon>
        <taxon>Pseudomonadati</taxon>
        <taxon>Bacteroidota</taxon>
        <taxon>Flavobacteriia</taxon>
        <taxon>Flavobacteriales</taxon>
        <taxon>Flavobacteriaceae</taxon>
        <taxon>Winogradskyella</taxon>
    </lineage>
</organism>
<protein>
    <recommendedName>
        <fullName evidence="5">Spy/CpxP family protein refolding chaperone</fullName>
    </recommendedName>
</protein>
<comment type="caution">
    <text evidence="3">The sequence shown here is derived from an EMBL/GenBank/DDBJ whole genome shotgun (WGS) entry which is preliminary data.</text>
</comment>
<feature type="compositionally biased region" description="Basic and acidic residues" evidence="1">
    <location>
        <begin position="77"/>
        <end position="97"/>
    </location>
</feature>
<proteinExistence type="predicted"/>
<dbReference type="EMBL" id="SMGI01000004">
    <property type="protein sequence ID" value="TCK65255.1"/>
    <property type="molecule type" value="Genomic_DNA"/>
</dbReference>
<feature type="region of interest" description="Disordered" evidence="1">
    <location>
        <begin position="76"/>
        <end position="97"/>
    </location>
</feature>
<name>A0A4R1KKF8_9FLAO</name>
<accession>A0A4R1KKF8</accession>
<dbReference type="AlphaFoldDB" id="A0A4R1KKF8"/>
<evidence type="ECO:0000256" key="1">
    <source>
        <dbReference type="SAM" id="MobiDB-lite"/>
    </source>
</evidence>
<reference evidence="3 4" key="1">
    <citation type="journal article" date="2015" name="Stand. Genomic Sci.">
        <title>Genomic Encyclopedia of Bacterial and Archaeal Type Strains, Phase III: the genomes of soil and plant-associated and newly described type strains.</title>
        <authorList>
            <person name="Whitman W.B."/>
            <person name="Woyke T."/>
            <person name="Klenk H.P."/>
            <person name="Zhou Y."/>
            <person name="Lilburn T.G."/>
            <person name="Beck B.J."/>
            <person name="De Vos P."/>
            <person name="Vandamme P."/>
            <person name="Eisen J.A."/>
            <person name="Garrity G."/>
            <person name="Hugenholtz P."/>
            <person name="Kyrpides N.C."/>
        </authorList>
    </citation>
    <scope>NUCLEOTIDE SEQUENCE [LARGE SCALE GENOMIC DNA]</scope>
    <source>
        <strain evidence="3 4">CECT 8445</strain>
    </source>
</reference>
<feature type="signal peptide" evidence="2">
    <location>
        <begin position="1"/>
        <end position="18"/>
    </location>
</feature>
<keyword evidence="2" id="KW-0732">Signal</keyword>
<evidence type="ECO:0000256" key="2">
    <source>
        <dbReference type="SAM" id="SignalP"/>
    </source>
</evidence>
<evidence type="ECO:0000313" key="3">
    <source>
        <dbReference type="EMBL" id="TCK65255.1"/>
    </source>
</evidence>
<dbReference type="RefSeq" id="WP_132705683.1">
    <property type="nucleotide sequence ID" value="NZ_SMGI01000004.1"/>
</dbReference>
<evidence type="ECO:0008006" key="5">
    <source>
        <dbReference type="Google" id="ProtNLM"/>
    </source>
</evidence>
<feature type="chain" id="PRO_5020670955" description="Spy/CpxP family protein refolding chaperone" evidence="2">
    <location>
        <begin position="19"/>
        <end position="145"/>
    </location>
</feature>
<gene>
    <name evidence="3" type="ORF">DFQ05_2472</name>
</gene>
<dbReference type="OrthoDB" id="956918at2"/>